<evidence type="ECO:0000256" key="1">
    <source>
        <dbReference type="SAM" id="MobiDB-lite"/>
    </source>
</evidence>
<keyword evidence="3" id="KW-1185">Reference proteome</keyword>
<gene>
    <name evidence="2" type="ORF">LSALG_LOCUS18851</name>
</gene>
<accession>A0AA35YRR0</accession>
<feature type="region of interest" description="Disordered" evidence="1">
    <location>
        <begin position="19"/>
        <end position="72"/>
    </location>
</feature>
<proteinExistence type="predicted"/>
<evidence type="ECO:0000313" key="2">
    <source>
        <dbReference type="EMBL" id="CAI9279021.1"/>
    </source>
</evidence>
<sequence>MLKKDDPSNPVLMAYLQTISPNEESGALLPRSGEGPSKKSRKPKKVDETTPEKPVQEAKVTKSQKKRWRGGQSFEEIKRAIETKMVEPTKEIVPSKIGVFKCLKNIAHRSRTSPERTSRFSPSMV</sequence>
<dbReference type="EMBL" id="OX465080">
    <property type="protein sequence ID" value="CAI9279021.1"/>
    <property type="molecule type" value="Genomic_DNA"/>
</dbReference>
<dbReference type="Proteomes" id="UP001177003">
    <property type="component" value="Chromosome 4"/>
</dbReference>
<reference evidence="2" key="1">
    <citation type="submission" date="2023-04" db="EMBL/GenBank/DDBJ databases">
        <authorList>
            <person name="Vijverberg K."/>
            <person name="Xiong W."/>
            <person name="Schranz E."/>
        </authorList>
    </citation>
    <scope>NUCLEOTIDE SEQUENCE</scope>
</reference>
<name>A0AA35YRR0_LACSI</name>
<protein>
    <submittedName>
        <fullName evidence="2">Uncharacterized protein</fullName>
    </submittedName>
</protein>
<dbReference type="AlphaFoldDB" id="A0AA35YRR0"/>
<organism evidence="2 3">
    <name type="scientific">Lactuca saligna</name>
    <name type="common">Willowleaf lettuce</name>
    <dbReference type="NCBI Taxonomy" id="75948"/>
    <lineage>
        <taxon>Eukaryota</taxon>
        <taxon>Viridiplantae</taxon>
        <taxon>Streptophyta</taxon>
        <taxon>Embryophyta</taxon>
        <taxon>Tracheophyta</taxon>
        <taxon>Spermatophyta</taxon>
        <taxon>Magnoliopsida</taxon>
        <taxon>eudicotyledons</taxon>
        <taxon>Gunneridae</taxon>
        <taxon>Pentapetalae</taxon>
        <taxon>asterids</taxon>
        <taxon>campanulids</taxon>
        <taxon>Asterales</taxon>
        <taxon>Asteraceae</taxon>
        <taxon>Cichorioideae</taxon>
        <taxon>Cichorieae</taxon>
        <taxon>Lactucinae</taxon>
        <taxon>Lactuca</taxon>
    </lineage>
</organism>
<evidence type="ECO:0000313" key="3">
    <source>
        <dbReference type="Proteomes" id="UP001177003"/>
    </source>
</evidence>
<feature type="compositionally biased region" description="Basic and acidic residues" evidence="1">
    <location>
        <begin position="45"/>
        <end position="60"/>
    </location>
</feature>